<keyword evidence="3" id="KW-1185">Reference proteome</keyword>
<dbReference type="InterPro" id="IPR036910">
    <property type="entry name" value="HMG_box_dom_sf"/>
</dbReference>
<evidence type="ECO:0000313" key="2">
    <source>
        <dbReference type="EMBL" id="CAI2190373.1"/>
    </source>
</evidence>
<name>A0A9W4T2M5_9GLOM</name>
<dbReference type="Proteomes" id="UP001153678">
    <property type="component" value="Unassembled WGS sequence"/>
</dbReference>
<dbReference type="OrthoDB" id="2345264at2759"/>
<comment type="caution">
    <text evidence="2">The sequence shown here is derived from an EMBL/GenBank/DDBJ whole genome shotgun (WGS) entry which is preliminary data.</text>
</comment>
<dbReference type="AlphaFoldDB" id="A0A9W4T2M5"/>
<reference evidence="2" key="1">
    <citation type="submission" date="2022-08" db="EMBL/GenBank/DDBJ databases">
        <authorList>
            <person name="Kallberg Y."/>
            <person name="Tangrot J."/>
            <person name="Rosling A."/>
        </authorList>
    </citation>
    <scope>NUCLEOTIDE SEQUENCE</scope>
    <source>
        <strain evidence="2">Wild A</strain>
    </source>
</reference>
<dbReference type="EMBL" id="CAMKVN010006517">
    <property type="protein sequence ID" value="CAI2190373.1"/>
    <property type="molecule type" value="Genomic_DNA"/>
</dbReference>
<proteinExistence type="predicted"/>
<feature type="domain" description="HMG box" evidence="1">
    <location>
        <begin position="41"/>
        <end position="102"/>
    </location>
</feature>
<protein>
    <submittedName>
        <fullName evidence="2">7770_t:CDS:1</fullName>
    </submittedName>
</protein>
<evidence type="ECO:0000313" key="3">
    <source>
        <dbReference type="Proteomes" id="UP001153678"/>
    </source>
</evidence>
<gene>
    <name evidence="2" type="ORF">FWILDA_LOCUS14543</name>
</gene>
<evidence type="ECO:0000259" key="1">
    <source>
        <dbReference type="Pfam" id="PF00505"/>
    </source>
</evidence>
<organism evidence="2 3">
    <name type="scientific">Funneliformis geosporum</name>
    <dbReference type="NCBI Taxonomy" id="1117311"/>
    <lineage>
        <taxon>Eukaryota</taxon>
        <taxon>Fungi</taxon>
        <taxon>Fungi incertae sedis</taxon>
        <taxon>Mucoromycota</taxon>
        <taxon>Glomeromycotina</taxon>
        <taxon>Glomeromycetes</taxon>
        <taxon>Glomerales</taxon>
        <taxon>Glomeraceae</taxon>
        <taxon>Funneliformis</taxon>
    </lineage>
</organism>
<dbReference type="InterPro" id="IPR009071">
    <property type="entry name" value="HMG_box_dom"/>
</dbReference>
<dbReference type="Gene3D" id="1.10.30.10">
    <property type="entry name" value="High mobility group box domain"/>
    <property type="match status" value="1"/>
</dbReference>
<sequence>MPRDSHSSPIKPPTLPFPPVLTIDELLANAVKSKKPKVIIPNSFIIYRMSLHREYRNKQMKLPSMKKLSKIAKSSWNKESQIVKNEYIKLAKDAKTLYDERKKVGASHVDHYEVTLEAPNDSSE</sequence>
<dbReference type="Pfam" id="PF00505">
    <property type="entry name" value="HMG_box"/>
    <property type="match status" value="1"/>
</dbReference>
<accession>A0A9W4T2M5</accession>
<dbReference type="SUPFAM" id="SSF47095">
    <property type="entry name" value="HMG-box"/>
    <property type="match status" value="1"/>
</dbReference>